<comment type="caution">
    <text evidence="1">The sequence shown here is derived from an EMBL/GenBank/DDBJ whole genome shotgun (WGS) entry which is preliminary data.</text>
</comment>
<accession>A0ABR1SS40</accession>
<evidence type="ECO:0000313" key="1">
    <source>
        <dbReference type="EMBL" id="KAK8037122.1"/>
    </source>
</evidence>
<sequence length="446" mass="49443">MSVGLERCPTEIIDSIAKCLDVIDAGSLRLASRCLYSKATAHLQKLEAVTRRDSLGCEIRDLALVGVVNNTKRLEANVRRWPGDAESQRHLEILQERQREYEQSRDSGQIVRLLSAAFNNIAANTAAGKLHSLSLAVTVYRHDADHELPPIDGGSWRLIWQSAAETFRIVFAALRESQLQLDELNLYNGSQLQRCSMAVDELGSVGHSDPKLSQTLGAVRSLSISVSDRILDLARDQQASGDSADEISNYSTDSDEDLEREEIMIKAHDPNNFTGLADLIGACRNLRHLSIHQYALDDQYMHRKCIFERGVAGLSTLPPIETCSLSGVHLHDSDLISFLEKTSASLHALSMQTMTILEFRSLACFDYLASGQSPHLDYLYLDDLSSLGTPIQFIGVGEPGVPVVASYGGNTLKREGKEEAQRPILYYLPRPGIGRWAAERQKQLRD</sequence>
<dbReference type="Proteomes" id="UP001396898">
    <property type="component" value="Unassembled WGS sequence"/>
</dbReference>
<gene>
    <name evidence="1" type="ORF">PG991_001436</name>
</gene>
<evidence type="ECO:0000313" key="2">
    <source>
        <dbReference type="Proteomes" id="UP001396898"/>
    </source>
</evidence>
<organism evidence="1 2">
    <name type="scientific">Apiospora marii</name>
    <dbReference type="NCBI Taxonomy" id="335849"/>
    <lineage>
        <taxon>Eukaryota</taxon>
        <taxon>Fungi</taxon>
        <taxon>Dikarya</taxon>
        <taxon>Ascomycota</taxon>
        <taxon>Pezizomycotina</taxon>
        <taxon>Sordariomycetes</taxon>
        <taxon>Xylariomycetidae</taxon>
        <taxon>Amphisphaeriales</taxon>
        <taxon>Apiosporaceae</taxon>
        <taxon>Apiospora</taxon>
    </lineage>
</organism>
<dbReference type="SUPFAM" id="SSF52047">
    <property type="entry name" value="RNI-like"/>
    <property type="match status" value="1"/>
</dbReference>
<keyword evidence="2" id="KW-1185">Reference proteome</keyword>
<proteinExistence type="predicted"/>
<protein>
    <recommendedName>
        <fullName evidence="3">F-box domain-containing protein</fullName>
    </recommendedName>
</protein>
<name>A0ABR1SS40_9PEZI</name>
<dbReference type="EMBL" id="JAQQWI010000003">
    <property type="protein sequence ID" value="KAK8037122.1"/>
    <property type="molecule type" value="Genomic_DNA"/>
</dbReference>
<evidence type="ECO:0008006" key="3">
    <source>
        <dbReference type="Google" id="ProtNLM"/>
    </source>
</evidence>
<reference evidence="1 2" key="1">
    <citation type="submission" date="2023-01" db="EMBL/GenBank/DDBJ databases">
        <title>Analysis of 21 Apiospora genomes using comparative genomics revels a genus with tremendous synthesis potential of carbohydrate active enzymes and secondary metabolites.</title>
        <authorList>
            <person name="Sorensen T."/>
        </authorList>
    </citation>
    <scope>NUCLEOTIDE SEQUENCE [LARGE SCALE GENOMIC DNA]</scope>
    <source>
        <strain evidence="1 2">CBS 20057</strain>
    </source>
</reference>